<keyword evidence="1" id="KW-0472">Membrane</keyword>
<sequence>MFGYLRKTIKWTFLLTLPLTNFPILTGTFSGIVFGIWNRRQVDANVQKFVYEIKDVLSDWGVGGDAPTFRQFQDKKNDFHLLRVNSNDWTQKLGLLLPEQVTDFDDDDDTNDLPIDSLADLQSLMRDSSCGMTVPREQWLYWSEYRGWPLLSRWDSAFDEVVQHAYAHPTLNRTRLHFAECAGTAGFLCGVWFTRAPALVQFLVDDEPFDLANMVSGPTYGVKDPTSLRGVLVRIIEFPLRDNDIYTGTGTDTFPSEREQFLTAMTTSEQFAPFEPMDQLLLRFTEYMDHTFWDKPGTIFHFQNQIDNWVIEHITTPFGLEGILLALHSYCFTIAMMFSATGVSIWYSIWNLGEEFLGRPKIGDRVLGELGGEPASPEENFWGPMMEGFGEYVERRMREQRSEGVRDGNALTTEAP</sequence>
<dbReference type="Proteomes" id="UP001296104">
    <property type="component" value="Unassembled WGS sequence"/>
</dbReference>
<keyword evidence="1" id="KW-1133">Transmembrane helix</keyword>
<reference evidence="2" key="1">
    <citation type="submission" date="2023-11" db="EMBL/GenBank/DDBJ databases">
        <authorList>
            <person name="Alioto T."/>
            <person name="Alioto T."/>
            <person name="Gomez Garrido J."/>
        </authorList>
    </citation>
    <scope>NUCLEOTIDE SEQUENCE</scope>
</reference>
<name>A0AAI9E7X6_9PEZI</name>
<organism evidence="2 3">
    <name type="scientific">Lecanosticta acicola</name>
    <dbReference type="NCBI Taxonomy" id="111012"/>
    <lineage>
        <taxon>Eukaryota</taxon>
        <taxon>Fungi</taxon>
        <taxon>Dikarya</taxon>
        <taxon>Ascomycota</taxon>
        <taxon>Pezizomycotina</taxon>
        <taxon>Dothideomycetes</taxon>
        <taxon>Dothideomycetidae</taxon>
        <taxon>Mycosphaerellales</taxon>
        <taxon>Mycosphaerellaceae</taxon>
        <taxon>Lecanosticta</taxon>
    </lineage>
</organism>
<keyword evidence="3" id="KW-1185">Reference proteome</keyword>
<gene>
    <name evidence="2" type="ORF">LECACI_7A001745</name>
</gene>
<proteinExistence type="predicted"/>
<protein>
    <submittedName>
        <fullName evidence="2">Uncharacterized protein</fullName>
    </submittedName>
</protein>
<dbReference type="EMBL" id="CAVMBE010000007">
    <property type="protein sequence ID" value="CAK3856383.1"/>
    <property type="molecule type" value="Genomic_DNA"/>
</dbReference>
<keyword evidence="1" id="KW-0812">Transmembrane</keyword>
<comment type="caution">
    <text evidence="2">The sequence shown here is derived from an EMBL/GenBank/DDBJ whole genome shotgun (WGS) entry which is preliminary data.</text>
</comment>
<accession>A0AAI9E7X6</accession>
<evidence type="ECO:0000313" key="2">
    <source>
        <dbReference type="EMBL" id="CAK3856383.1"/>
    </source>
</evidence>
<dbReference type="AlphaFoldDB" id="A0AAI9E7X6"/>
<feature type="transmembrane region" description="Helical" evidence="1">
    <location>
        <begin position="12"/>
        <end position="37"/>
    </location>
</feature>
<evidence type="ECO:0000313" key="3">
    <source>
        <dbReference type="Proteomes" id="UP001296104"/>
    </source>
</evidence>
<evidence type="ECO:0000256" key="1">
    <source>
        <dbReference type="SAM" id="Phobius"/>
    </source>
</evidence>